<evidence type="ECO:0000259" key="6">
    <source>
        <dbReference type="Pfam" id="PF02775"/>
    </source>
</evidence>
<dbReference type="SUPFAM" id="SSF52518">
    <property type="entry name" value="Thiamin diphosphate-binding fold (THDP-binding)"/>
    <property type="match status" value="1"/>
</dbReference>
<name>A0A075HH19_9ARCH</name>
<dbReference type="AlphaFoldDB" id="A0A075HH19"/>
<evidence type="ECO:0000256" key="1">
    <source>
        <dbReference type="ARBA" id="ARBA00022545"/>
    </source>
</evidence>
<dbReference type="EMBL" id="KF900966">
    <property type="protein sequence ID" value="AIF13203.1"/>
    <property type="molecule type" value="Genomic_DNA"/>
</dbReference>
<comment type="catalytic activity">
    <reaction evidence="5">
        <text>3-sulfopyruvate + H(+) = sulfoacetaldehyde + CO2</text>
        <dbReference type="Rhea" id="RHEA:20948"/>
        <dbReference type="ChEBI" id="CHEBI:15378"/>
        <dbReference type="ChEBI" id="CHEBI:16526"/>
        <dbReference type="ChEBI" id="CHEBI:57940"/>
        <dbReference type="ChEBI" id="CHEBI:58246"/>
        <dbReference type="EC" id="4.1.1.79"/>
    </reaction>
</comment>
<organism evidence="7">
    <name type="scientific">uncultured marine thaumarchaeote KM3_60_F11</name>
    <dbReference type="NCBI Taxonomy" id="1456212"/>
    <lineage>
        <taxon>Archaea</taxon>
        <taxon>Nitrososphaerota</taxon>
        <taxon>environmental samples</taxon>
    </lineage>
</organism>
<reference evidence="7" key="1">
    <citation type="journal article" date="2014" name="Genome Biol. Evol.">
        <title>Pangenome evidence for extensive interdomain horizontal transfer affecting lineage core and shell genes in uncultured planktonic thaumarchaeota and euryarchaeota.</title>
        <authorList>
            <person name="Deschamps P."/>
            <person name="Zivanovic Y."/>
            <person name="Moreira D."/>
            <person name="Rodriguez-Valera F."/>
            <person name="Lopez-Garcia P."/>
        </authorList>
    </citation>
    <scope>NUCLEOTIDE SEQUENCE</scope>
</reference>
<keyword evidence="1" id="KW-0174">Coenzyme M biosynthesis</keyword>
<keyword evidence="7" id="KW-0670">Pyruvate</keyword>
<keyword evidence="2" id="KW-0210">Decarboxylase</keyword>
<evidence type="ECO:0000256" key="2">
    <source>
        <dbReference type="ARBA" id="ARBA00022793"/>
    </source>
</evidence>
<dbReference type="GO" id="GO:0030976">
    <property type="term" value="F:thiamine pyrophosphate binding"/>
    <property type="evidence" value="ECO:0007669"/>
    <property type="project" value="InterPro"/>
</dbReference>
<dbReference type="PANTHER" id="PTHR42818">
    <property type="entry name" value="SULFOPYRUVATE DECARBOXYLASE SUBUNIT ALPHA"/>
    <property type="match status" value="1"/>
</dbReference>
<dbReference type="PANTHER" id="PTHR42818:SF1">
    <property type="entry name" value="SULFOPYRUVATE DECARBOXYLASE"/>
    <property type="match status" value="1"/>
</dbReference>
<dbReference type="EC" id="4.1.1.79" evidence="4"/>
<evidence type="ECO:0000256" key="5">
    <source>
        <dbReference type="ARBA" id="ARBA00048551"/>
    </source>
</evidence>
<dbReference type="Gene3D" id="3.40.50.970">
    <property type="match status" value="1"/>
</dbReference>
<dbReference type="GO" id="GO:0050545">
    <property type="term" value="F:sulfopyruvate decarboxylase activity"/>
    <property type="evidence" value="ECO:0007669"/>
    <property type="project" value="UniProtKB-EC"/>
</dbReference>
<dbReference type="Pfam" id="PF02775">
    <property type="entry name" value="TPP_enzyme_C"/>
    <property type="match status" value="1"/>
</dbReference>
<dbReference type="InterPro" id="IPR051818">
    <property type="entry name" value="TPP_dependent_decarboxylase"/>
</dbReference>
<evidence type="ECO:0000256" key="3">
    <source>
        <dbReference type="ARBA" id="ARBA00023239"/>
    </source>
</evidence>
<dbReference type="InterPro" id="IPR011766">
    <property type="entry name" value="TPP_enzyme_TPP-bd"/>
</dbReference>
<dbReference type="GO" id="GO:0019295">
    <property type="term" value="P:coenzyme M biosynthetic process"/>
    <property type="evidence" value="ECO:0007669"/>
    <property type="project" value="UniProtKB-KW"/>
</dbReference>
<accession>A0A075HH19</accession>
<sequence length="186" mass="20859">MLIRKTAITIALEYIEFEERIISANGFISRDLFSISDTRPTFYMIGSMGLASSIGLGIALKDPGKKVFVFDGDGNILMNLGSLTTIGSLKPKNLVHVVFDNSVHESTGSQPTNTNFVSIEKIAKACNYNHTFTVRTEDNFKKILRKIKKLKGPIMIVVKIQQNDTERSERISISPVGIKERFMSRW</sequence>
<evidence type="ECO:0000313" key="7">
    <source>
        <dbReference type="EMBL" id="AIF13203.1"/>
    </source>
</evidence>
<evidence type="ECO:0000256" key="4">
    <source>
        <dbReference type="ARBA" id="ARBA00038875"/>
    </source>
</evidence>
<gene>
    <name evidence="7" type="primary">comE</name>
</gene>
<protein>
    <recommendedName>
        <fullName evidence="4">sulfopyruvate decarboxylase</fullName>
        <ecNumber evidence="4">4.1.1.79</ecNumber>
    </recommendedName>
</protein>
<feature type="domain" description="Thiamine pyrophosphate enzyme TPP-binding" evidence="6">
    <location>
        <begin position="43"/>
        <end position="158"/>
    </location>
</feature>
<proteinExistence type="predicted"/>
<dbReference type="InterPro" id="IPR029061">
    <property type="entry name" value="THDP-binding"/>
</dbReference>
<keyword evidence="3 7" id="KW-0456">Lyase</keyword>